<proteinExistence type="predicted"/>
<dbReference type="Pfam" id="PF17906">
    <property type="entry name" value="HTH_48"/>
    <property type="match status" value="1"/>
</dbReference>
<evidence type="ECO:0000313" key="2">
    <source>
        <dbReference type="Proteomes" id="UP000887572"/>
    </source>
</evidence>
<dbReference type="AlphaFoldDB" id="A0A914IEN7"/>
<name>A0A914IEN7_GLORO</name>
<accession>A0A914IEN7</accession>
<feature type="domain" description="Mos1 transposase HTH" evidence="1">
    <location>
        <begin position="8"/>
        <end position="54"/>
    </location>
</feature>
<sequence length="405" mass="46935">MDQTEEYAIRALLRHYWKKGLVAEATVREICAVEGPGTVDIEMARNWFALFESGHTRLEPKKTIWLPSETWEDVFKFVQFRYLYEHIPTTCRRFWALAEPILNGLCPRVAKRIKICWESEELLRRFERGEEIEASAATDLEFQSLEQLGNGNLLRWEWSAFPSDQPPPNIIGFQSIIIQGQIDRQLLLLLQKLSTRIDECQLDFNDAANFMDALAYERISLDEFFASISRCSHMILYRQVAAEFISCPYVLRCPSIEMHWLEFEPQSVMNWLKTVSGCAKKSLTIYGYYCGASTAEPVNVLLATLISEFRAETVARPEFVLELCDFEELFLAEFEDNGLELARLSETNWRLISRSNADQNNEQQNDEEETVPICSTLFRIIGPIEIHDRYLAHSELEALDDKETI</sequence>
<protein>
    <submittedName>
        <fullName evidence="3">Mos1 transposase HTH domain-containing protein</fullName>
    </submittedName>
</protein>
<dbReference type="Proteomes" id="UP000887572">
    <property type="component" value="Unplaced"/>
</dbReference>
<dbReference type="InterPro" id="IPR041426">
    <property type="entry name" value="Mos1_HTH"/>
</dbReference>
<reference evidence="3" key="1">
    <citation type="submission" date="2022-11" db="UniProtKB">
        <authorList>
            <consortium name="WormBaseParasite"/>
        </authorList>
    </citation>
    <scope>IDENTIFICATION</scope>
</reference>
<evidence type="ECO:0000259" key="1">
    <source>
        <dbReference type="Pfam" id="PF17906"/>
    </source>
</evidence>
<evidence type="ECO:0000313" key="3">
    <source>
        <dbReference type="WBParaSite" id="Gr19_v10_g9526.t1"/>
    </source>
</evidence>
<keyword evidence="2" id="KW-1185">Reference proteome</keyword>
<dbReference type="WBParaSite" id="Gr19_v10_g9526.t1">
    <property type="protein sequence ID" value="Gr19_v10_g9526.t1"/>
    <property type="gene ID" value="Gr19_v10_g9526"/>
</dbReference>
<organism evidence="2 3">
    <name type="scientific">Globodera rostochiensis</name>
    <name type="common">Golden nematode worm</name>
    <name type="synonym">Heterodera rostochiensis</name>
    <dbReference type="NCBI Taxonomy" id="31243"/>
    <lineage>
        <taxon>Eukaryota</taxon>
        <taxon>Metazoa</taxon>
        <taxon>Ecdysozoa</taxon>
        <taxon>Nematoda</taxon>
        <taxon>Chromadorea</taxon>
        <taxon>Rhabditida</taxon>
        <taxon>Tylenchina</taxon>
        <taxon>Tylenchomorpha</taxon>
        <taxon>Tylenchoidea</taxon>
        <taxon>Heteroderidae</taxon>
        <taxon>Heteroderinae</taxon>
        <taxon>Globodera</taxon>
    </lineage>
</organism>